<keyword evidence="1" id="KW-0238">DNA-binding</keyword>
<dbReference type="PANTHER" id="PTHR46797:SF1">
    <property type="entry name" value="METHYLPHOSPHONATE SYNTHASE"/>
    <property type="match status" value="1"/>
</dbReference>
<dbReference type="InterPro" id="IPR050807">
    <property type="entry name" value="TransReg_Diox_bact_type"/>
</dbReference>
<dbReference type="GO" id="GO:0003700">
    <property type="term" value="F:DNA-binding transcription factor activity"/>
    <property type="evidence" value="ECO:0007669"/>
    <property type="project" value="TreeGrafter"/>
</dbReference>
<evidence type="ECO:0000313" key="4">
    <source>
        <dbReference type="Proteomes" id="UP001213664"/>
    </source>
</evidence>
<dbReference type="Gene3D" id="1.10.260.40">
    <property type="entry name" value="lambda repressor-like DNA-binding domains"/>
    <property type="match status" value="1"/>
</dbReference>
<gene>
    <name evidence="3" type="ORF">P0Y50_08495</name>
</gene>
<dbReference type="EMBL" id="CP119326">
    <property type="protein sequence ID" value="WEK38592.1"/>
    <property type="molecule type" value="Genomic_DNA"/>
</dbReference>
<sequence length="117" mass="12791">MTPQPVDIEVGRRIHALRRRLGLTRRDLAQAAGVTFQQIQKYEDGQNRISSARLAAIALRLGVSPAALFGETADPAQQAAEIETLLTAFDDIQDPAQRRSLLTVATTMARATGRLPR</sequence>
<proteinExistence type="predicted"/>
<dbReference type="SUPFAM" id="SSF47413">
    <property type="entry name" value="lambda repressor-like DNA-binding domains"/>
    <property type="match status" value="1"/>
</dbReference>
<dbReference type="InterPro" id="IPR010982">
    <property type="entry name" value="Lambda_DNA-bd_dom_sf"/>
</dbReference>
<dbReference type="GO" id="GO:0003677">
    <property type="term" value="F:DNA binding"/>
    <property type="evidence" value="ECO:0007669"/>
    <property type="project" value="UniProtKB-KW"/>
</dbReference>
<feature type="domain" description="HTH cro/C1-type" evidence="2">
    <location>
        <begin position="14"/>
        <end position="68"/>
    </location>
</feature>
<dbReference type="Pfam" id="PF01381">
    <property type="entry name" value="HTH_3"/>
    <property type="match status" value="1"/>
</dbReference>
<name>A0AAJ5WXW7_9CAUL</name>
<accession>A0AAJ5WXW7</accession>
<dbReference type="PROSITE" id="PS50943">
    <property type="entry name" value="HTH_CROC1"/>
    <property type="match status" value="1"/>
</dbReference>
<dbReference type="GO" id="GO:0005829">
    <property type="term" value="C:cytosol"/>
    <property type="evidence" value="ECO:0007669"/>
    <property type="project" value="TreeGrafter"/>
</dbReference>
<organism evidence="3 4">
    <name type="scientific">Candidatus Brevundimonas colombiensis</name>
    <dbReference type="NCBI Taxonomy" id="3121376"/>
    <lineage>
        <taxon>Bacteria</taxon>
        <taxon>Pseudomonadati</taxon>
        <taxon>Pseudomonadota</taxon>
        <taxon>Alphaproteobacteria</taxon>
        <taxon>Caulobacterales</taxon>
        <taxon>Caulobacteraceae</taxon>
        <taxon>Brevundimonas</taxon>
    </lineage>
</organism>
<dbReference type="PANTHER" id="PTHR46797">
    <property type="entry name" value="HTH-TYPE TRANSCRIPTIONAL REGULATOR"/>
    <property type="match status" value="1"/>
</dbReference>
<dbReference type="Proteomes" id="UP001213664">
    <property type="component" value="Chromosome"/>
</dbReference>
<evidence type="ECO:0000256" key="1">
    <source>
        <dbReference type="ARBA" id="ARBA00023125"/>
    </source>
</evidence>
<dbReference type="SMART" id="SM00530">
    <property type="entry name" value="HTH_XRE"/>
    <property type="match status" value="1"/>
</dbReference>
<reference evidence="3" key="1">
    <citation type="submission" date="2023-03" db="EMBL/GenBank/DDBJ databases">
        <title>Andean soil-derived lignocellulolytic bacterial consortium as a source of novel taxa and putative plastic-active enzymes.</title>
        <authorList>
            <person name="Diaz-Garcia L."/>
            <person name="Chuvochina M."/>
            <person name="Feuerriegel G."/>
            <person name="Bunk B."/>
            <person name="Sproer C."/>
            <person name="Streit W.R."/>
            <person name="Rodriguez L.M."/>
            <person name="Overmann J."/>
            <person name="Jimenez D.J."/>
        </authorList>
    </citation>
    <scope>NUCLEOTIDE SEQUENCE</scope>
    <source>
        <strain evidence="3">MAG 833</strain>
    </source>
</reference>
<dbReference type="CDD" id="cd00093">
    <property type="entry name" value="HTH_XRE"/>
    <property type="match status" value="1"/>
</dbReference>
<dbReference type="AlphaFoldDB" id="A0AAJ5WXW7"/>
<dbReference type="InterPro" id="IPR001387">
    <property type="entry name" value="Cro/C1-type_HTH"/>
</dbReference>
<evidence type="ECO:0000259" key="2">
    <source>
        <dbReference type="PROSITE" id="PS50943"/>
    </source>
</evidence>
<evidence type="ECO:0000313" key="3">
    <source>
        <dbReference type="EMBL" id="WEK38592.1"/>
    </source>
</evidence>
<protein>
    <submittedName>
        <fullName evidence="3">Helix-turn-helix transcriptional regulator</fullName>
    </submittedName>
</protein>